<evidence type="ECO:0000256" key="2">
    <source>
        <dbReference type="ARBA" id="ARBA00007357"/>
    </source>
</evidence>
<evidence type="ECO:0000259" key="9">
    <source>
        <dbReference type="Pfam" id="PF05649"/>
    </source>
</evidence>
<dbReference type="Proteomes" id="UP001146120">
    <property type="component" value="Unassembled WGS sequence"/>
</dbReference>
<name>A0AAV2Z9I7_9STRA</name>
<comment type="caution">
    <text evidence="10">The sequence shown here is derived from an EMBL/GenBank/DDBJ whole genome shotgun (WGS) entry which is preliminary data.</text>
</comment>
<dbReference type="InterPro" id="IPR000718">
    <property type="entry name" value="Peptidase_M13"/>
</dbReference>
<evidence type="ECO:0000313" key="11">
    <source>
        <dbReference type="Proteomes" id="UP001146120"/>
    </source>
</evidence>
<feature type="domain" description="Peptidase M13 N-terminal" evidence="9">
    <location>
        <begin position="25"/>
        <end position="391"/>
    </location>
</feature>
<dbReference type="PANTHER" id="PTHR11733">
    <property type="entry name" value="ZINC METALLOPROTEASE FAMILY M13 NEPRILYSIN-RELATED"/>
    <property type="match status" value="1"/>
</dbReference>
<dbReference type="Gene3D" id="3.40.390.10">
    <property type="entry name" value="Collagenase (Catalytic Domain)"/>
    <property type="match status" value="2"/>
</dbReference>
<dbReference type="PRINTS" id="PR00786">
    <property type="entry name" value="NEPRILYSIN"/>
</dbReference>
<dbReference type="InterPro" id="IPR008753">
    <property type="entry name" value="Peptidase_M13_N"/>
</dbReference>
<dbReference type="InterPro" id="IPR042089">
    <property type="entry name" value="Peptidase_M13_dom_2"/>
</dbReference>
<reference evidence="10" key="2">
    <citation type="journal article" date="2023" name="Microbiol Resour">
        <title>Decontamination and Annotation of the Draft Genome Sequence of the Oomycete Lagenidium giganteum ARSEF 373.</title>
        <authorList>
            <person name="Morgan W.R."/>
            <person name="Tartar A."/>
        </authorList>
    </citation>
    <scope>NUCLEOTIDE SEQUENCE</scope>
    <source>
        <strain evidence="10">ARSEF 373</strain>
    </source>
</reference>
<dbReference type="CDD" id="cd08662">
    <property type="entry name" value="M13"/>
    <property type="match status" value="2"/>
</dbReference>
<proteinExistence type="inferred from homology"/>
<dbReference type="EMBL" id="DAKRPA010000035">
    <property type="protein sequence ID" value="DBA02194.1"/>
    <property type="molecule type" value="Genomic_DNA"/>
</dbReference>
<dbReference type="Gene3D" id="1.10.1380.10">
    <property type="entry name" value="Neutral endopeptidase , domain2"/>
    <property type="match status" value="2"/>
</dbReference>
<sequence>MSTARSVQAKLPADVAAKMDDSVKPCDDFYYHACGGWEKQMQLSNSTKEARALAASMVNLQATIAQALQDTSNPAGKLFASCMNTQHIEELGVAPLQGVLDRTTKHEDLFHLIGKLWLEGTDVFHYLEVLPDPKDATKNVLQFMQTPPTIPAQVVKSVDPELEEGFENAWATYVATILQTTGVWEAEEVATIAHTVVALDKQLIMLYEEDKAVMQPQKIDTHYELLTLSEAKGKYPLLTSAFLSGIKNVGDRILVRSPTFYQKAEKLLKEADVETIKAYVNFRLVHQGIIGMPDALRQANFDFVGKVNGQAERPEREDECMEAVPALFPNLMGKLVYEAWQDDAGIEMSKTLLKMLLKRMENRIPEVEWLSESTKKEALKKVQATATIVGYAEDVETYPVAENKAYNFNAEHIRRQSRKATLAKIHEPVDRKMWVSTAAVVNAYNNPLVNEVIIPIGFLQTPQFNSSFHPAQNFGGLGVVVGHEVTHSFDSNGKYYDEIGNIRDWWTEADAAEFDKRAQCFIDQYSALSLKDDTGAVVANITGNTTLGENIADNGGLKLAYAGYKLYAKDYPEKLEGFDITDEEVDQLFFLSAAQVWCHKMTAEAVQENVATDEHSVGSARVNGMMQNNPEFAKAFKCPAGSAMNPSTNSTLAAAVVLCLLGTHPAQARLPAHVTAMMDESVKPCDDFYYYACGGWEKQTPVSNATEEARSLTAAKANLQGTVAHVLQDKSHPAGKLYASCMNTQFTEVLGVAPLRDVVDRVAKMPTHEDLLHLAGDIWLDGVNVFHEMHVASDPMDATKNVLLVMQAPPMIRATLFQDLGPQLLDTSGATYVATVLQAIGVGGNDGATTIARNVVTLDKQLAALYEDETAMSSPKIIDTHYESLSLTEAKTKYPLLAGAFLSGIQNIGNAIVIRTPRFFQEAEKILKATNMETLKAYVNCRIVNDDIIGLPEALRQANFQFLGILNGRTTPPARDAECAEAVPKLFPNLIGKLVYQAWRNDAGIEMSKTMLKILLQRMEERISQVEWLSESTKKEALKKVQATATVVGYSDDVETFTIDENVGYICNTKQISRQSKKEMLAKLNQRVNRQSWPKTAAVVDAFNNFALNEVVVPIGFLQTPQFNALFHPVQNFGGLGVVVGHEITHSFDSIGKYYDAVGSIRNWWCDADTAEFDKRAQCFIDQYSALSVKDENGIVVSNITGNTTLGENIADNGGLKLAYAGYKLYAKDYPEKLEGFDITDEEVDQLFFLSAAQVWCHKMTAEAVQENVATDEHSVGSARVNGMMQNNPEFAKAFKCPAGSAMNPSTKCNIWG</sequence>
<evidence type="ECO:0000256" key="5">
    <source>
        <dbReference type="ARBA" id="ARBA00022801"/>
    </source>
</evidence>
<feature type="domain" description="Peptidase M13 C-terminal" evidence="8">
    <location>
        <begin position="1102"/>
        <end position="1311"/>
    </location>
</feature>
<dbReference type="PROSITE" id="PS51885">
    <property type="entry name" value="NEPRILYSIN"/>
    <property type="match status" value="2"/>
</dbReference>
<dbReference type="InterPro" id="IPR024079">
    <property type="entry name" value="MetalloPept_cat_dom_sf"/>
</dbReference>
<keyword evidence="11" id="KW-1185">Reference proteome</keyword>
<dbReference type="PANTHER" id="PTHR11733:SF167">
    <property type="entry name" value="FI17812P1-RELATED"/>
    <property type="match status" value="1"/>
</dbReference>
<dbReference type="Pfam" id="PF01431">
    <property type="entry name" value="Peptidase_M13"/>
    <property type="match status" value="2"/>
</dbReference>
<keyword evidence="7" id="KW-0482">Metalloprotease</keyword>
<dbReference type="SUPFAM" id="SSF55486">
    <property type="entry name" value="Metalloproteases ('zincins'), catalytic domain"/>
    <property type="match status" value="2"/>
</dbReference>
<accession>A0AAV2Z9I7</accession>
<evidence type="ECO:0000256" key="4">
    <source>
        <dbReference type="ARBA" id="ARBA00022723"/>
    </source>
</evidence>
<evidence type="ECO:0000256" key="3">
    <source>
        <dbReference type="ARBA" id="ARBA00022670"/>
    </source>
</evidence>
<dbReference type="Pfam" id="PF05649">
    <property type="entry name" value="Peptidase_M13_N"/>
    <property type="match status" value="2"/>
</dbReference>
<organism evidence="10 11">
    <name type="scientific">Lagenidium giganteum</name>
    <dbReference type="NCBI Taxonomy" id="4803"/>
    <lineage>
        <taxon>Eukaryota</taxon>
        <taxon>Sar</taxon>
        <taxon>Stramenopiles</taxon>
        <taxon>Oomycota</taxon>
        <taxon>Peronosporomycetes</taxon>
        <taxon>Pythiales</taxon>
        <taxon>Pythiaceae</taxon>
    </lineage>
</organism>
<keyword evidence="6" id="KW-0862">Zinc</keyword>
<feature type="domain" description="Peptidase M13 C-terminal" evidence="8">
    <location>
        <begin position="442"/>
        <end position="650"/>
    </location>
</feature>
<dbReference type="GO" id="GO:0005886">
    <property type="term" value="C:plasma membrane"/>
    <property type="evidence" value="ECO:0007669"/>
    <property type="project" value="TreeGrafter"/>
</dbReference>
<evidence type="ECO:0000256" key="1">
    <source>
        <dbReference type="ARBA" id="ARBA00001947"/>
    </source>
</evidence>
<keyword evidence="3" id="KW-0645">Protease</keyword>
<reference evidence="10" key="1">
    <citation type="submission" date="2022-11" db="EMBL/GenBank/DDBJ databases">
        <authorList>
            <person name="Morgan W.R."/>
            <person name="Tartar A."/>
        </authorList>
    </citation>
    <scope>NUCLEOTIDE SEQUENCE</scope>
    <source>
        <strain evidence="10">ARSEF 373</strain>
    </source>
</reference>
<evidence type="ECO:0000256" key="7">
    <source>
        <dbReference type="ARBA" id="ARBA00023049"/>
    </source>
</evidence>
<dbReference type="GO" id="GO:0004222">
    <property type="term" value="F:metalloendopeptidase activity"/>
    <property type="evidence" value="ECO:0007669"/>
    <property type="project" value="InterPro"/>
</dbReference>
<comment type="cofactor">
    <cofactor evidence="1">
        <name>Zn(2+)</name>
        <dbReference type="ChEBI" id="CHEBI:29105"/>
    </cofactor>
</comment>
<keyword evidence="5" id="KW-0378">Hydrolase</keyword>
<keyword evidence="4" id="KW-0479">Metal-binding</keyword>
<dbReference type="GO" id="GO:0046872">
    <property type="term" value="F:metal ion binding"/>
    <property type="evidence" value="ECO:0007669"/>
    <property type="project" value="UniProtKB-KW"/>
</dbReference>
<dbReference type="InterPro" id="IPR018497">
    <property type="entry name" value="Peptidase_M13_C"/>
</dbReference>
<protein>
    <submittedName>
        <fullName evidence="10">Uncharacterized protein</fullName>
    </submittedName>
</protein>
<evidence type="ECO:0000313" key="10">
    <source>
        <dbReference type="EMBL" id="DBA02194.1"/>
    </source>
</evidence>
<evidence type="ECO:0000259" key="8">
    <source>
        <dbReference type="Pfam" id="PF01431"/>
    </source>
</evidence>
<gene>
    <name evidence="10" type="ORF">N0F65_004829</name>
</gene>
<comment type="similarity">
    <text evidence="2">Belongs to the peptidase M13 family.</text>
</comment>
<feature type="domain" description="Peptidase M13 N-terminal" evidence="9">
    <location>
        <begin position="684"/>
        <end position="1050"/>
    </location>
</feature>
<dbReference type="GO" id="GO:0016485">
    <property type="term" value="P:protein processing"/>
    <property type="evidence" value="ECO:0007669"/>
    <property type="project" value="TreeGrafter"/>
</dbReference>
<evidence type="ECO:0000256" key="6">
    <source>
        <dbReference type="ARBA" id="ARBA00022833"/>
    </source>
</evidence>